<gene>
    <name evidence="1" type="primary">Necator_chrIV.g16735</name>
    <name evidence="1" type="ORF">RB195_003438</name>
</gene>
<protein>
    <recommendedName>
        <fullName evidence="3">Reverse transcriptase domain-containing protein</fullName>
    </recommendedName>
</protein>
<name>A0ABR1DNJ3_NECAM</name>
<evidence type="ECO:0008006" key="3">
    <source>
        <dbReference type="Google" id="ProtNLM"/>
    </source>
</evidence>
<keyword evidence="2" id="KW-1185">Reference proteome</keyword>
<reference evidence="1 2" key="1">
    <citation type="submission" date="2023-08" db="EMBL/GenBank/DDBJ databases">
        <title>A Necator americanus chromosomal reference genome.</title>
        <authorList>
            <person name="Ilik V."/>
            <person name="Petrzelkova K.J."/>
            <person name="Pardy F."/>
            <person name="Fuh T."/>
            <person name="Niatou-Singa F.S."/>
            <person name="Gouil Q."/>
            <person name="Baker L."/>
            <person name="Ritchie M.E."/>
            <person name="Jex A.R."/>
            <person name="Gazzola D."/>
            <person name="Li H."/>
            <person name="Toshio Fujiwara R."/>
            <person name="Zhan B."/>
            <person name="Aroian R.V."/>
            <person name="Pafco B."/>
            <person name="Schwarz E.M."/>
        </authorList>
    </citation>
    <scope>NUCLEOTIDE SEQUENCE [LARGE SCALE GENOMIC DNA]</scope>
    <source>
        <strain evidence="1 2">Aroian</strain>
        <tissue evidence="1">Whole animal</tissue>
    </source>
</reference>
<evidence type="ECO:0000313" key="1">
    <source>
        <dbReference type="EMBL" id="KAK6752016.1"/>
    </source>
</evidence>
<evidence type="ECO:0000313" key="2">
    <source>
        <dbReference type="Proteomes" id="UP001303046"/>
    </source>
</evidence>
<dbReference type="EMBL" id="JAVFWL010000004">
    <property type="protein sequence ID" value="KAK6752016.1"/>
    <property type="molecule type" value="Genomic_DNA"/>
</dbReference>
<comment type="caution">
    <text evidence="1">The sequence shown here is derived from an EMBL/GenBank/DDBJ whole genome shotgun (WGS) entry which is preliminary data.</text>
</comment>
<sequence length="239" mass="27404">MQARKIKYDVVLLTEERRRYPLNAAYDIGEEVFFGKCDRWSGYPCQHEYGKDHGSLEQLPIRIGSLRKRRCGSTPASTFFIAYALTSSYEEEENRFLFINLGKFYREDHAFHRVTVGEFNAEIGLRKTPKEVHIGAHSCNGTEAFLSEVRRAIMSHKVNKTVLLFKERDPDGIIHTELLLSKIEKALGGHIHTASKLTEVALEYKTPLCLTFNLKKAFDSIETEAITETLYKGHNIHSH</sequence>
<proteinExistence type="predicted"/>
<organism evidence="1 2">
    <name type="scientific">Necator americanus</name>
    <name type="common">Human hookworm</name>
    <dbReference type="NCBI Taxonomy" id="51031"/>
    <lineage>
        <taxon>Eukaryota</taxon>
        <taxon>Metazoa</taxon>
        <taxon>Ecdysozoa</taxon>
        <taxon>Nematoda</taxon>
        <taxon>Chromadorea</taxon>
        <taxon>Rhabditida</taxon>
        <taxon>Rhabditina</taxon>
        <taxon>Rhabditomorpha</taxon>
        <taxon>Strongyloidea</taxon>
        <taxon>Ancylostomatidae</taxon>
        <taxon>Bunostominae</taxon>
        <taxon>Necator</taxon>
    </lineage>
</organism>
<accession>A0ABR1DNJ3</accession>
<dbReference type="Proteomes" id="UP001303046">
    <property type="component" value="Unassembled WGS sequence"/>
</dbReference>